<keyword evidence="4" id="KW-1185">Reference proteome</keyword>
<keyword evidence="1" id="KW-0812">Transmembrane</keyword>
<evidence type="ECO:0000313" key="4">
    <source>
        <dbReference type="Proteomes" id="UP001525890"/>
    </source>
</evidence>
<reference evidence="3 4" key="1">
    <citation type="journal article" date="2022" name="Front. Microbiol.">
        <title>High genomic differentiation and limited gene flow indicate recent cryptic speciation within the genus Laspinema (cyanobacteria).</title>
        <authorList>
            <person name="Stanojkovic A."/>
            <person name="Skoupy S."/>
            <person name="Skaloud P."/>
            <person name="Dvorak P."/>
        </authorList>
    </citation>
    <scope>NUCLEOTIDE SEQUENCE [LARGE SCALE GENOMIC DNA]</scope>
    <source>
        <strain evidence="3 4">D2a</strain>
    </source>
</reference>
<feature type="transmembrane region" description="Helical" evidence="1">
    <location>
        <begin position="47"/>
        <end position="68"/>
    </location>
</feature>
<dbReference type="EMBL" id="JAMXFF010000085">
    <property type="protein sequence ID" value="MCT7970272.1"/>
    <property type="molecule type" value="Genomic_DNA"/>
</dbReference>
<feature type="chain" id="PRO_5045092139" description="AAA+ ATPase domain-containing protein" evidence="2">
    <location>
        <begin position="23"/>
        <end position="425"/>
    </location>
</feature>
<evidence type="ECO:0000313" key="3">
    <source>
        <dbReference type="EMBL" id="MCT7970272.1"/>
    </source>
</evidence>
<keyword evidence="2" id="KW-0732">Signal</keyword>
<comment type="caution">
    <text evidence="3">The sequence shown here is derived from an EMBL/GenBank/DDBJ whole genome shotgun (WGS) entry which is preliminary data.</text>
</comment>
<dbReference type="RefSeq" id="WP_368009691.1">
    <property type="nucleotide sequence ID" value="NZ_JAMXFF010000085.1"/>
</dbReference>
<dbReference type="InterPro" id="IPR027417">
    <property type="entry name" value="P-loop_NTPase"/>
</dbReference>
<keyword evidence="1" id="KW-0472">Membrane</keyword>
<evidence type="ECO:0000256" key="1">
    <source>
        <dbReference type="SAM" id="Phobius"/>
    </source>
</evidence>
<gene>
    <name evidence="3" type="ORF">NG799_28555</name>
</gene>
<accession>A0ABT2MZU3</accession>
<organism evidence="3 4">
    <name type="scientific">Laspinema palackyanum D2a</name>
    <dbReference type="NCBI Taxonomy" id="2953684"/>
    <lineage>
        <taxon>Bacteria</taxon>
        <taxon>Bacillati</taxon>
        <taxon>Cyanobacteriota</taxon>
        <taxon>Cyanophyceae</taxon>
        <taxon>Oscillatoriophycideae</taxon>
        <taxon>Oscillatoriales</taxon>
        <taxon>Laspinemataceae</taxon>
        <taxon>Laspinema</taxon>
        <taxon>Laspinema palackyanum</taxon>
    </lineage>
</organism>
<keyword evidence="1" id="KW-1133">Transmembrane helix</keyword>
<proteinExistence type="predicted"/>
<feature type="signal peptide" evidence="2">
    <location>
        <begin position="1"/>
        <end position="22"/>
    </location>
</feature>
<evidence type="ECO:0008006" key="5">
    <source>
        <dbReference type="Google" id="ProtNLM"/>
    </source>
</evidence>
<dbReference type="Gene3D" id="3.40.50.300">
    <property type="entry name" value="P-loop containing nucleotide triphosphate hydrolases"/>
    <property type="match status" value="1"/>
</dbReference>
<name>A0ABT2MZU3_9CYAN</name>
<protein>
    <recommendedName>
        <fullName evidence="5">AAA+ ATPase domain-containing protein</fullName>
    </recommendedName>
</protein>
<sequence length="425" mass="47236">MSLSRFLSNAALMATAPLLLSAATLYGDGLCSRKGDQIYLTLRKSDFAPIFTFGGIAAGAIAGFQFYAMSREEKGQTAPTLQIPPIDWYQPGDSGFYDWRHLPEEATGIFLAGDPGSGKTALVQWLLGLCTEVLGPSQLLIFDTHNHDGKWPDNAKILSDEYEILESMRWMLDTELKGRKQGKRPKTPLIWVCDELGDLAYFARKKAAETKDKTWTEVVPDFLICAGSQGRKYEIMGVFINQGANVTAVGLEGKGDYLESYHKIFLGRLTAKWGAIQGIAKDKLESLSKTAYPCLVGSEVAIHPTHGHYGERKKKQPPKPLVNFQAQTLPLPSDFPFEGVGVLEPSEDYPPGISNTPDPLDYSKLFEVSSKHGWISASKAKAFIRALKPYSTDQIREIFQQLHNEGHGYIRGKDESLEWRLDRVE</sequence>
<dbReference type="SUPFAM" id="SSF52540">
    <property type="entry name" value="P-loop containing nucleoside triphosphate hydrolases"/>
    <property type="match status" value="1"/>
</dbReference>
<evidence type="ECO:0000256" key="2">
    <source>
        <dbReference type="SAM" id="SignalP"/>
    </source>
</evidence>
<dbReference type="Proteomes" id="UP001525890">
    <property type="component" value="Unassembled WGS sequence"/>
</dbReference>